<sequence>MSARTDFQHYLHGKKGGENVRRAESQEGQELTVAMELVRIKQNVLY</sequence>
<evidence type="ECO:0000313" key="2">
    <source>
        <dbReference type="Proteomes" id="UP001295423"/>
    </source>
</evidence>
<dbReference type="Proteomes" id="UP001295423">
    <property type="component" value="Unassembled WGS sequence"/>
</dbReference>
<dbReference type="EMBL" id="CAKOGP040001817">
    <property type="protein sequence ID" value="CAJ1953087.1"/>
    <property type="molecule type" value="Genomic_DNA"/>
</dbReference>
<reference evidence="1" key="1">
    <citation type="submission" date="2023-08" db="EMBL/GenBank/DDBJ databases">
        <authorList>
            <person name="Audoor S."/>
            <person name="Bilcke G."/>
        </authorList>
    </citation>
    <scope>NUCLEOTIDE SEQUENCE</scope>
</reference>
<comment type="caution">
    <text evidence="1">The sequence shown here is derived from an EMBL/GenBank/DDBJ whole genome shotgun (WGS) entry which is preliminary data.</text>
</comment>
<organism evidence="1 2">
    <name type="scientific">Cylindrotheca closterium</name>
    <dbReference type="NCBI Taxonomy" id="2856"/>
    <lineage>
        <taxon>Eukaryota</taxon>
        <taxon>Sar</taxon>
        <taxon>Stramenopiles</taxon>
        <taxon>Ochrophyta</taxon>
        <taxon>Bacillariophyta</taxon>
        <taxon>Bacillariophyceae</taxon>
        <taxon>Bacillariophycidae</taxon>
        <taxon>Bacillariales</taxon>
        <taxon>Bacillariaceae</taxon>
        <taxon>Cylindrotheca</taxon>
    </lineage>
</organism>
<dbReference type="AlphaFoldDB" id="A0AAD2PV03"/>
<name>A0AAD2PV03_9STRA</name>
<feature type="non-terminal residue" evidence="1">
    <location>
        <position position="1"/>
    </location>
</feature>
<keyword evidence="2" id="KW-1185">Reference proteome</keyword>
<proteinExistence type="predicted"/>
<gene>
    <name evidence="1" type="ORF">CYCCA115_LOCUS13864</name>
</gene>
<accession>A0AAD2PV03</accession>
<protein>
    <submittedName>
        <fullName evidence="1">Uncharacterized protein</fullName>
    </submittedName>
</protein>
<evidence type="ECO:0000313" key="1">
    <source>
        <dbReference type="EMBL" id="CAJ1953087.1"/>
    </source>
</evidence>